<dbReference type="Proteomes" id="UP000008827">
    <property type="component" value="Chromosome 11"/>
</dbReference>
<keyword evidence="1" id="KW-0812">Transmembrane</keyword>
<dbReference type="Gene3D" id="1.20.1250.20">
    <property type="entry name" value="MFS general substrate transporter like domains"/>
    <property type="match status" value="1"/>
</dbReference>
<evidence type="ECO:0000313" key="3">
    <source>
        <dbReference type="EnsemblPlants" id="KRH31048"/>
    </source>
</evidence>
<name>A0A0R0HUF5_SOYBN</name>
<dbReference type="SMR" id="A0A0R0HUF5"/>
<keyword evidence="1" id="KW-0472">Membrane</keyword>
<dbReference type="InterPro" id="IPR036259">
    <property type="entry name" value="MFS_trans_sf"/>
</dbReference>
<evidence type="ECO:0000313" key="4">
    <source>
        <dbReference type="Proteomes" id="UP000008827"/>
    </source>
</evidence>
<dbReference type="Gramene" id="KRH31048">
    <property type="protein sequence ID" value="KRH31048"/>
    <property type="gene ID" value="GLYMA_11G224100"/>
</dbReference>
<evidence type="ECO:0008006" key="5">
    <source>
        <dbReference type="Google" id="ProtNLM"/>
    </source>
</evidence>
<reference evidence="2" key="3">
    <citation type="submission" date="2018-07" db="EMBL/GenBank/DDBJ databases">
        <title>WGS assembly of Glycine max.</title>
        <authorList>
            <person name="Schmutz J."/>
            <person name="Cannon S."/>
            <person name="Schlueter J."/>
            <person name="Ma J."/>
            <person name="Mitros T."/>
            <person name="Nelson W."/>
            <person name="Hyten D."/>
            <person name="Song Q."/>
            <person name="Thelen J."/>
            <person name="Cheng J."/>
            <person name="Xu D."/>
            <person name="Hellsten U."/>
            <person name="May G."/>
            <person name="Yu Y."/>
            <person name="Sakurai T."/>
            <person name="Umezawa T."/>
            <person name="Bhattacharyya M."/>
            <person name="Sandhu D."/>
            <person name="Valliyodan B."/>
            <person name="Lindquist E."/>
            <person name="Peto M."/>
            <person name="Grant D."/>
            <person name="Shu S."/>
            <person name="Goodstein D."/>
            <person name="Barry K."/>
            <person name="Futrell-Griggs M."/>
            <person name="Abernathy B."/>
            <person name="Du J."/>
            <person name="Tian Z."/>
            <person name="Zhu L."/>
            <person name="Gill N."/>
            <person name="Joshi T."/>
            <person name="Libault M."/>
            <person name="Sethuraman A."/>
            <person name="Zhang X."/>
            <person name="Shinozaki K."/>
            <person name="Nguyen H."/>
            <person name="Wing R."/>
            <person name="Cregan P."/>
            <person name="Specht J."/>
            <person name="Grimwood J."/>
            <person name="Rokhsar D."/>
            <person name="Stacey G."/>
            <person name="Shoemaker R."/>
            <person name="Jackson S."/>
        </authorList>
    </citation>
    <scope>NUCLEOTIDE SEQUENCE</scope>
    <source>
        <tissue evidence="2">Callus</tissue>
    </source>
</reference>
<protein>
    <recommendedName>
        <fullName evidence="5">Major facilitator superfamily (MFS) profile domain-containing protein</fullName>
    </recommendedName>
</protein>
<gene>
    <name evidence="2" type="ORF">GLYMA_11G224100</name>
</gene>
<keyword evidence="4" id="KW-1185">Reference proteome</keyword>
<dbReference type="EnsemblPlants" id="KRH31048">
    <property type="protein sequence ID" value="KRH31048"/>
    <property type="gene ID" value="GLYMA_11G224100"/>
</dbReference>
<dbReference type="AlphaFoldDB" id="A0A0R0HUF5"/>
<keyword evidence="1" id="KW-1133">Transmembrane helix</keyword>
<sequence length="119" mass="13489">MKNRNGCMMHLWIIRAEFPSVLPPKYQSGEIQIPIEFSERITHFGISSNLIMYPTRVMHEDLKTATNNVNCWKGATTLLPLIGGFVGDAYTGRFHIVLFSSLFILLFVNVTYVVLHATS</sequence>
<proteinExistence type="predicted"/>
<dbReference type="EMBL" id="CM000844">
    <property type="protein sequence ID" value="KRH31048.1"/>
    <property type="molecule type" value="Genomic_DNA"/>
</dbReference>
<reference evidence="2 3" key="1">
    <citation type="journal article" date="2010" name="Nature">
        <title>Genome sequence of the palaeopolyploid soybean.</title>
        <authorList>
            <person name="Schmutz J."/>
            <person name="Cannon S.B."/>
            <person name="Schlueter J."/>
            <person name="Ma J."/>
            <person name="Mitros T."/>
            <person name="Nelson W."/>
            <person name="Hyten D.L."/>
            <person name="Song Q."/>
            <person name="Thelen J.J."/>
            <person name="Cheng J."/>
            <person name="Xu D."/>
            <person name="Hellsten U."/>
            <person name="May G.D."/>
            <person name="Yu Y."/>
            <person name="Sakurai T."/>
            <person name="Umezawa T."/>
            <person name="Bhattacharyya M.K."/>
            <person name="Sandhu D."/>
            <person name="Valliyodan B."/>
            <person name="Lindquist E."/>
            <person name="Peto M."/>
            <person name="Grant D."/>
            <person name="Shu S."/>
            <person name="Goodstein D."/>
            <person name="Barry K."/>
            <person name="Futrell-Griggs M."/>
            <person name="Abernathy B."/>
            <person name="Du J."/>
            <person name="Tian Z."/>
            <person name="Zhu L."/>
            <person name="Gill N."/>
            <person name="Joshi T."/>
            <person name="Libault M."/>
            <person name="Sethuraman A."/>
            <person name="Zhang X.-C."/>
            <person name="Shinozaki K."/>
            <person name="Nguyen H.T."/>
            <person name="Wing R.A."/>
            <person name="Cregan P."/>
            <person name="Specht J."/>
            <person name="Grimwood J."/>
            <person name="Rokhsar D."/>
            <person name="Stacey G."/>
            <person name="Shoemaker R.C."/>
            <person name="Jackson S.A."/>
        </authorList>
    </citation>
    <scope>NUCLEOTIDE SEQUENCE</scope>
    <source>
        <strain evidence="3">cv. Williams 82</strain>
        <tissue evidence="2">Callus</tissue>
    </source>
</reference>
<reference evidence="3" key="2">
    <citation type="submission" date="2018-02" db="UniProtKB">
        <authorList>
            <consortium name="EnsemblPlants"/>
        </authorList>
    </citation>
    <scope>IDENTIFICATION</scope>
    <source>
        <strain evidence="3">Williams 82</strain>
    </source>
</reference>
<organism evidence="2">
    <name type="scientific">Glycine max</name>
    <name type="common">Soybean</name>
    <name type="synonym">Glycine hispida</name>
    <dbReference type="NCBI Taxonomy" id="3847"/>
    <lineage>
        <taxon>Eukaryota</taxon>
        <taxon>Viridiplantae</taxon>
        <taxon>Streptophyta</taxon>
        <taxon>Embryophyta</taxon>
        <taxon>Tracheophyta</taxon>
        <taxon>Spermatophyta</taxon>
        <taxon>Magnoliopsida</taxon>
        <taxon>eudicotyledons</taxon>
        <taxon>Gunneridae</taxon>
        <taxon>Pentapetalae</taxon>
        <taxon>rosids</taxon>
        <taxon>fabids</taxon>
        <taxon>Fabales</taxon>
        <taxon>Fabaceae</taxon>
        <taxon>Papilionoideae</taxon>
        <taxon>50 kb inversion clade</taxon>
        <taxon>NPAAA clade</taxon>
        <taxon>indigoferoid/millettioid clade</taxon>
        <taxon>Phaseoleae</taxon>
        <taxon>Glycine</taxon>
        <taxon>Glycine subgen. Soja</taxon>
    </lineage>
</organism>
<feature type="transmembrane region" description="Helical" evidence="1">
    <location>
        <begin position="96"/>
        <end position="115"/>
    </location>
</feature>
<dbReference type="InParanoid" id="A0A0R0HUF5"/>
<evidence type="ECO:0000256" key="1">
    <source>
        <dbReference type="SAM" id="Phobius"/>
    </source>
</evidence>
<accession>A0A0R0HUF5</accession>
<evidence type="ECO:0000313" key="2">
    <source>
        <dbReference type="EMBL" id="KRH31048.1"/>
    </source>
</evidence>
<dbReference type="PANTHER" id="PTHR11654">
    <property type="entry name" value="OLIGOPEPTIDE TRANSPORTER-RELATED"/>
    <property type="match status" value="1"/>
</dbReference>